<evidence type="ECO:0000256" key="9">
    <source>
        <dbReference type="ARBA" id="ARBA00058004"/>
    </source>
</evidence>
<dbReference type="InterPro" id="IPR005467">
    <property type="entry name" value="His_kinase_dom"/>
</dbReference>
<dbReference type="SUPFAM" id="SSF52172">
    <property type="entry name" value="CheY-like"/>
    <property type="match status" value="1"/>
</dbReference>
<feature type="domain" description="PAS" evidence="17">
    <location>
        <begin position="339"/>
        <end position="393"/>
    </location>
</feature>
<dbReference type="GO" id="GO:0005524">
    <property type="term" value="F:ATP binding"/>
    <property type="evidence" value="ECO:0007669"/>
    <property type="project" value="UniProtKB-KW"/>
</dbReference>
<dbReference type="EC" id="2.7.13.3" evidence="2"/>
<dbReference type="Gene3D" id="3.30.565.10">
    <property type="entry name" value="Histidine kinase-like ATPase, C-terminal domain"/>
    <property type="match status" value="1"/>
</dbReference>
<dbReference type="PROSITE" id="PS50109">
    <property type="entry name" value="HIS_KIN"/>
    <property type="match status" value="1"/>
</dbReference>
<evidence type="ECO:0000256" key="7">
    <source>
        <dbReference type="ARBA" id="ARBA00022840"/>
    </source>
</evidence>
<keyword evidence="14" id="KW-0472">Membrane</keyword>
<evidence type="ECO:0000313" key="19">
    <source>
        <dbReference type="Proteomes" id="UP000718593"/>
    </source>
</evidence>
<organism evidence="18 19">
    <name type="scientific">Dechloromonas agitata</name>
    <dbReference type="NCBI Taxonomy" id="73030"/>
    <lineage>
        <taxon>Bacteria</taxon>
        <taxon>Pseudomonadati</taxon>
        <taxon>Pseudomonadota</taxon>
        <taxon>Betaproteobacteria</taxon>
        <taxon>Rhodocyclales</taxon>
        <taxon>Azonexaceae</taxon>
        <taxon>Dechloromonas</taxon>
    </lineage>
</organism>
<dbReference type="GO" id="GO:0000155">
    <property type="term" value="F:phosphorelay sensor kinase activity"/>
    <property type="evidence" value="ECO:0007669"/>
    <property type="project" value="InterPro"/>
</dbReference>
<dbReference type="Pfam" id="PF00072">
    <property type="entry name" value="Response_reg"/>
    <property type="match status" value="1"/>
</dbReference>
<dbReference type="Pfam" id="PF00989">
    <property type="entry name" value="PAS"/>
    <property type="match status" value="1"/>
</dbReference>
<dbReference type="FunFam" id="3.30.565.10:FF:000010">
    <property type="entry name" value="Sensor histidine kinase RcsC"/>
    <property type="match status" value="1"/>
</dbReference>
<dbReference type="Pfam" id="PF02518">
    <property type="entry name" value="HATPase_c"/>
    <property type="match status" value="1"/>
</dbReference>
<dbReference type="InterPro" id="IPR011006">
    <property type="entry name" value="CheY-like_superfamily"/>
</dbReference>
<dbReference type="CDD" id="cd00082">
    <property type="entry name" value="HisKA"/>
    <property type="match status" value="1"/>
</dbReference>
<evidence type="ECO:0000256" key="14">
    <source>
        <dbReference type="SAM" id="Phobius"/>
    </source>
</evidence>
<dbReference type="Gene3D" id="3.40.50.2300">
    <property type="match status" value="1"/>
</dbReference>
<evidence type="ECO:0000259" key="15">
    <source>
        <dbReference type="PROSITE" id="PS50109"/>
    </source>
</evidence>
<dbReference type="InterPro" id="IPR001789">
    <property type="entry name" value="Sig_transdc_resp-reg_receiver"/>
</dbReference>
<evidence type="ECO:0000256" key="2">
    <source>
        <dbReference type="ARBA" id="ARBA00012438"/>
    </source>
</evidence>
<sequence>MPDVNRPPAAASRATRGRAFWQLVAGVVVVNLVILAIGIQSLLYSHARTLDKVRESTTNLAFLIEQNVADSARRIDLALLNIVHMLEHEQEQGGIDPVEVAHVLALQSEQLPEVDAFRVTDATGRLRWGKGVTSETQETYADRPFFAAHQVAPGRAMVVGEPVIGRVSNIWVIPFTRSYRKPDGSLAGVINASVALSHFYDQLSTLKLGPHGSALIRHLNHSLATRYPAIDGPAGTIGDRTVSREFLAILDSGVKEGHFHTLNPPDGIERSYAFRRIEGLPYILAVGRAPADYLDVWREERRNVILFVSAFFLLSLAAAWLMYRHWQRNLEHTAALVESEARFRSYVESAPVGIFVADAQGDYVDVNPAGCELVGYSRDELLQMNIRDLAPPNLLATHEVQYEHNKRSRVSDSEITLRCKDGHLIHTTLRTIMLPGERVMGFCSDMTEHKRAQEALLENESRFRRISSMSSDLIYSCRRDDEGAFRIDWIGGQAEKLFGYSAAEIRQRGSWRDFVCTDDQPLFARQISQLQAGESSAFVVRAQHRDGSLHFLHSVAEIELGPDGEAVLYGAIRDITELENYRLDLERLVAERTYELSVAKEAAEKANQSKSAFLANMSHEIRTPLNAITGMSHLLRRAGCTPEQAERLDRIESASEHLLDIINAVLDLSKIEAGKFALEETRVNLGSLIGNVCSMIQERADAKQLALIRDIAPLPCGVLGDPTRLQQALLNFASNAVKFTESGHIAFRTRLLAEEPEAVVIRFEVEDTGIGVAPDAQGRLFSAFEQADNSTTRKYGGTGLGLAITRKLAELMGGDTGFSSTPGQGSLFWFSARLKKDPHGELPGAVEPAKVDDRAIAERFTGRRVLLVEDDEINREVAFALLADTGLIVDAAENGAEALARAQASDYDVILMDMQMPVMDGLEAARRILALPGRATVPIIAMTANAFAEDRLRCEEAGMKDFIAKPVDPDQLFERLYHWLARAED</sequence>
<proteinExistence type="predicted"/>
<dbReference type="InterPro" id="IPR003594">
    <property type="entry name" value="HATPase_dom"/>
</dbReference>
<feature type="transmembrane region" description="Helical" evidence="14">
    <location>
        <begin position="20"/>
        <end position="44"/>
    </location>
</feature>
<keyword evidence="6" id="KW-0418">Kinase</keyword>
<comment type="subunit">
    <text evidence="10">At low DSF concentrations, interacts with RpfF.</text>
</comment>
<dbReference type="SMART" id="SM00388">
    <property type="entry name" value="HisKA"/>
    <property type="match status" value="1"/>
</dbReference>
<evidence type="ECO:0000256" key="12">
    <source>
        <dbReference type="ARBA" id="ARBA00070152"/>
    </source>
</evidence>
<dbReference type="InterPro" id="IPR036097">
    <property type="entry name" value="HisK_dim/P_sf"/>
</dbReference>
<dbReference type="InterPro" id="IPR013767">
    <property type="entry name" value="PAS_fold"/>
</dbReference>
<dbReference type="GO" id="GO:0006355">
    <property type="term" value="P:regulation of DNA-templated transcription"/>
    <property type="evidence" value="ECO:0007669"/>
    <property type="project" value="InterPro"/>
</dbReference>
<keyword evidence="8" id="KW-0902">Two-component regulatory system</keyword>
<dbReference type="CDD" id="cd17546">
    <property type="entry name" value="REC_hyHK_CKI1_RcsC-like"/>
    <property type="match status" value="1"/>
</dbReference>
<dbReference type="NCBIfam" id="TIGR00229">
    <property type="entry name" value="sensory_box"/>
    <property type="match status" value="2"/>
</dbReference>
<dbReference type="InterPro" id="IPR000014">
    <property type="entry name" value="PAS"/>
</dbReference>
<dbReference type="Gene3D" id="3.30.450.20">
    <property type="entry name" value="PAS domain"/>
    <property type="match status" value="4"/>
</dbReference>
<protein>
    <recommendedName>
        <fullName evidence="11">Sensory/regulatory protein RpfC</fullName>
        <ecNumber evidence="2">2.7.13.3</ecNumber>
    </recommendedName>
    <alternativeName>
        <fullName evidence="12">Virulence sensor protein BvgS</fullName>
    </alternativeName>
</protein>
<dbReference type="SUPFAM" id="SSF55785">
    <property type="entry name" value="PYP-like sensor domain (PAS domain)"/>
    <property type="match status" value="2"/>
</dbReference>
<evidence type="ECO:0000256" key="11">
    <source>
        <dbReference type="ARBA" id="ARBA00068150"/>
    </source>
</evidence>
<feature type="modified residue" description="4-aspartylphosphate" evidence="13">
    <location>
        <position position="913"/>
    </location>
</feature>
<dbReference type="Proteomes" id="UP000718593">
    <property type="component" value="Unassembled WGS sequence"/>
</dbReference>
<name>A0A930BSY5_9RHOO</name>
<dbReference type="InterPro" id="IPR035965">
    <property type="entry name" value="PAS-like_dom_sf"/>
</dbReference>
<dbReference type="PROSITE" id="PS50112">
    <property type="entry name" value="PAS"/>
    <property type="match status" value="1"/>
</dbReference>
<evidence type="ECO:0000259" key="17">
    <source>
        <dbReference type="PROSITE" id="PS50112"/>
    </source>
</evidence>
<dbReference type="PANTHER" id="PTHR45339">
    <property type="entry name" value="HYBRID SIGNAL TRANSDUCTION HISTIDINE KINASE J"/>
    <property type="match status" value="1"/>
</dbReference>
<dbReference type="SMART" id="SM00086">
    <property type="entry name" value="PAC"/>
    <property type="match status" value="2"/>
</dbReference>
<dbReference type="SMART" id="SM00387">
    <property type="entry name" value="HATPase_c"/>
    <property type="match status" value="1"/>
</dbReference>
<keyword evidence="3 13" id="KW-0597">Phosphoprotein</keyword>
<evidence type="ECO:0000256" key="10">
    <source>
        <dbReference type="ARBA" id="ARBA00064003"/>
    </source>
</evidence>
<dbReference type="FunFam" id="1.10.287.130:FF:000002">
    <property type="entry name" value="Two-component osmosensing histidine kinase"/>
    <property type="match status" value="1"/>
</dbReference>
<dbReference type="Pfam" id="PF00512">
    <property type="entry name" value="HisKA"/>
    <property type="match status" value="1"/>
</dbReference>
<dbReference type="EMBL" id="JABZMI010000104">
    <property type="protein sequence ID" value="MBF1164726.1"/>
    <property type="molecule type" value="Genomic_DNA"/>
</dbReference>
<dbReference type="SUPFAM" id="SSF47384">
    <property type="entry name" value="Homodimeric domain of signal transducing histidine kinase"/>
    <property type="match status" value="1"/>
</dbReference>
<feature type="domain" description="Response regulatory" evidence="16">
    <location>
        <begin position="864"/>
        <end position="980"/>
    </location>
</feature>
<evidence type="ECO:0000256" key="13">
    <source>
        <dbReference type="PROSITE-ProRule" id="PRU00169"/>
    </source>
</evidence>
<evidence type="ECO:0000256" key="5">
    <source>
        <dbReference type="ARBA" id="ARBA00022741"/>
    </source>
</evidence>
<keyword evidence="14" id="KW-1133">Transmembrane helix</keyword>
<feature type="transmembrane region" description="Helical" evidence="14">
    <location>
        <begin position="304"/>
        <end position="323"/>
    </location>
</feature>
<evidence type="ECO:0000313" key="18">
    <source>
        <dbReference type="EMBL" id="MBF1164726.1"/>
    </source>
</evidence>
<dbReference type="CDD" id="cd12915">
    <property type="entry name" value="PDC2_DGC_like"/>
    <property type="match status" value="1"/>
</dbReference>
<evidence type="ECO:0000259" key="16">
    <source>
        <dbReference type="PROSITE" id="PS50110"/>
    </source>
</evidence>
<dbReference type="CDD" id="cd16922">
    <property type="entry name" value="HATPase_EvgS-ArcB-TorS-like"/>
    <property type="match status" value="1"/>
</dbReference>
<keyword evidence="5" id="KW-0547">Nucleotide-binding</keyword>
<dbReference type="SUPFAM" id="SSF55874">
    <property type="entry name" value="ATPase domain of HSP90 chaperone/DNA topoisomerase II/histidine kinase"/>
    <property type="match status" value="1"/>
</dbReference>
<feature type="domain" description="Histidine kinase" evidence="15">
    <location>
        <begin position="616"/>
        <end position="836"/>
    </location>
</feature>
<dbReference type="CDD" id="cd12914">
    <property type="entry name" value="PDC1_DGC_like"/>
    <property type="match status" value="1"/>
</dbReference>
<dbReference type="InterPro" id="IPR001610">
    <property type="entry name" value="PAC"/>
</dbReference>
<evidence type="ECO:0000256" key="8">
    <source>
        <dbReference type="ARBA" id="ARBA00023012"/>
    </source>
</evidence>
<dbReference type="InterPro" id="IPR036890">
    <property type="entry name" value="HATPase_C_sf"/>
</dbReference>
<gene>
    <name evidence="18" type="ORF">HXL68_06775</name>
</gene>
<keyword evidence="14" id="KW-0812">Transmembrane</keyword>
<dbReference type="Pfam" id="PF08447">
    <property type="entry name" value="PAS_3"/>
    <property type="match status" value="1"/>
</dbReference>
<keyword evidence="4" id="KW-0808">Transferase</keyword>
<dbReference type="InterPro" id="IPR004358">
    <property type="entry name" value="Sig_transdc_His_kin-like_C"/>
</dbReference>
<dbReference type="Gene3D" id="1.10.287.130">
    <property type="match status" value="1"/>
</dbReference>
<comment type="catalytic activity">
    <reaction evidence="1">
        <text>ATP + protein L-histidine = ADP + protein N-phospho-L-histidine.</text>
        <dbReference type="EC" id="2.7.13.3"/>
    </reaction>
</comment>
<accession>A0A930BSY5</accession>
<evidence type="ECO:0000256" key="4">
    <source>
        <dbReference type="ARBA" id="ARBA00022679"/>
    </source>
</evidence>
<dbReference type="PRINTS" id="PR00344">
    <property type="entry name" value="BCTRLSENSOR"/>
</dbReference>
<comment type="caution">
    <text evidence="18">The sequence shown here is derived from an EMBL/GenBank/DDBJ whole genome shotgun (WGS) entry which is preliminary data.</text>
</comment>
<dbReference type="InterPro" id="IPR013655">
    <property type="entry name" value="PAS_fold_3"/>
</dbReference>
<dbReference type="CDD" id="cd00130">
    <property type="entry name" value="PAS"/>
    <property type="match status" value="2"/>
</dbReference>
<dbReference type="InterPro" id="IPR003661">
    <property type="entry name" value="HisK_dim/P_dom"/>
</dbReference>
<reference evidence="18" key="1">
    <citation type="submission" date="2020-04" db="EMBL/GenBank/DDBJ databases">
        <title>Deep metagenomics examines the oral microbiome during advanced dental caries in children, revealing novel taxa and co-occurrences with host molecules.</title>
        <authorList>
            <person name="Baker J.L."/>
            <person name="Morton J.T."/>
            <person name="Dinis M."/>
            <person name="Alvarez R."/>
            <person name="Tran N.C."/>
            <person name="Knight R."/>
            <person name="Edlund A."/>
        </authorList>
    </citation>
    <scope>NUCLEOTIDE SEQUENCE</scope>
    <source>
        <strain evidence="18">JCVI_32_bin.24</strain>
    </source>
</reference>
<dbReference type="SMART" id="SM00448">
    <property type="entry name" value="REC"/>
    <property type="match status" value="1"/>
</dbReference>
<dbReference type="SMART" id="SM00091">
    <property type="entry name" value="PAS"/>
    <property type="match status" value="2"/>
</dbReference>
<comment type="function">
    <text evidence="9">Member of the two-component regulatory system BvgS/BvgA. Phosphorylates BvgA via a four-step phosphorelay in response to environmental signals.</text>
</comment>
<evidence type="ECO:0000256" key="6">
    <source>
        <dbReference type="ARBA" id="ARBA00022777"/>
    </source>
</evidence>
<dbReference type="PANTHER" id="PTHR45339:SF1">
    <property type="entry name" value="HYBRID SIGNAL TRANSDUCTION HISTIDINE KINASE J"/>
    <property type="match status" value="1"/>
</dbReference>
<dbReference type="PROSITE" id="PS50110">
    <property type="entry name" value="RESPONSE_REGULATORY"/>
    <property type="match status" value="1"/>
</dbReference>
<keyword evidence="7" id="KW-0067">ATP-binding</keyword>
<evidence type="ECO:0000256" key="3">
    <source>
        <dbReference type="ARBA" id="ARBA00022553"/>
    </source>
</evidence>
<dbReference type="AlphaFoldDB" id="A0A930BSY5"/>
<evidence type="ECO:0000256" key="1">
    <source>
        <dbReference type="ARBA" id="ARBA00000085"/>
    </source>
</evidence>